<keyword evidence="6 8" id="KW-1133">Transmembrane helix</keyword>
<dbReference type="GO" id="GO:0005886">
    <property type="term" value="C:plasma membrane"/>
    <property type="evidence" value="ECO:0007669"/>
    <property type="project" value="UniProtKB-SubCell"/>
</dbReference>
<dbReference type="STRING" id="1798491.A3C87_01765"/>
<reference evidence="9 10" key="1">
    <citation type="journal article" date="2016" name="Nat. Commun.">
        <title>Thousands of microbial genomes shed light on interconnected biogeochemical processes in an aquifer system.</title>
        <authorList>
            <person name="Anantharaman K."/>
            <person name="Brown C.T."/>
            <person name="Hug L.A."/>
            <person name="Sharon I."/>
            <person name="Castelle C.J."/>
            <person name="Probst A.J."/>
            <person name="Thomas B.C."/>
            <person name="Singh A."/>
            <person name="Wilkins M.J."/>
            <person name="Karaoz U."/>
            <person name="Brodie E.L."/>
            <person name="Williams K.H."/>
            <person name="Hubbard S.S."/>
            <person name="Banfield J.F."/>
        </authorList>
    </citation>
    <scope>NUCLEOTIDE SEQUENCE [LARGE SCALE GENOMIC DNA]</scope>
</reference>
<keyword evidence="7 8" id="KW-0472">Membrane</keyword>
<keyword evidence="3 8" id="KW-0812">Transmembrane</keyword>
<dbReference type="GO" id="GO:0015648">
    <property type="term" value="F:lipid-linked peptidoglycan transporter activity"/>
    <property type="evidence" value="ECO:0007669"/>
    <property type="project" value="TreeGrafter"/>
</dbReference>
<feature type="transmembrane region" description="Helical" evidence="8">
    <location>
        <begin position="167"/>
        <end position="191"/>
    </location>
</feature>
<dbReference type="Proteomes" id="UP000176511">
    <property type="component" value="Unassembled WGS sequence"/>
</dbReference>
<dbReference type="PRINTS" id="PR01806">
    <property type="entry name" value="VIRFACTRMVIN"/>
</dbReference>
<feature type="transmembrane region" description="Helical" evidence="8">
    <location>
        <begin position="20"/>
        <end position="36"/>
    </location>
</feature>
<evidence type="ECO:0000256" key="5">
    <source>
        <dbReference type="ARBA" id="ARBA00022984"/>
    </source>
</evidence>
<feature type="transmembrane region" description="Helical" evidence="8">
    <location>
        <begin position="322"/>
        <end position="345"/>
    </location>
</feature>
<organism evidence="9 10">
    <name type="scientific">Candidatus Kaiserbacteria bacterium RIFCSPHIGHO2_02_FULL_49_34</name>
    <dbReference type="NCBI Taxonomy" id="1798491"/>
    <lineage>
        <taxon>Bacteria</taxon>
        <taxon>Candidatus Kaiseribacteriota</taxon>
    </lineage>
</organism>
<keyword evidence="4" id="KW-0133">Cell shape</keyword>
<feature type="transmembrane region" description="Helical" evidence="8">
    <location>
        <begin position="56"/>
        <end position="78"/>
    </location>
</feature>
<keyword evidence="2" id="KW-1003">Cell membrane</keyword>
<dbReference type="InterPro" id="IPR051050">
    <property type="entry name" value="Lipid_II_flippase_MurJ/MviN"/>
</dbReference>
<name>A0A1F6DLF4_9BACT</name>
<dbReference type="PANTHER" id="PTHR47019">
    <property type="entry name" value="LIPID II FLIPPASE MURJ"/>
    <property type="match status" value="1"/>
</dbReference>
<evidence type="ECO:0000313" key="10">
    <source>
        <dbReference type="Proteomes" id="UP000176511"/>
    </source>
</evidence>
<evidence type="ECO:0000256" key="7">
    <source>
        <dbReference type="ARBA" id="ARBA00023136"/>
    </source>
</evidence>
<feature type="transmembrane region" description="Helical" evidence="8">
    <location>
        <begin position="357"/>
        <end position="378"/>
    </location>
</feature>
<gene>
    <name evidence="9" type="ORF">A3C87_01765</name>
</gene>
<dbReference type="GO" id="GO:0009252">
    <property type="term" value="P:peptidoglycan biosynthetic process"/>
    <property type="evidence" value="ECO:0007669"/>
    <property type="project" value="UniProtKB-KW"/>
</dbReference>
<dbReference type="AlphaFoldDB" id="A0A1F6DLF4"/>
<evidence type="ECO:0000256" key="6">
    <source>
        <dbReference type="ARBA" id="ARBA00022989"/>
    </source>
</evidence>
<evidence type="ECO:0000256" key="3">
    <source>
        <dbReference type="ARBA" id="ARBA00022692"/>
    </source>
</evidence>
<dbReference type="PANTHER" id="PTHR47019:SF1">
    <property type="entry name" value="LIPID II FLIPPASE MURJ"/>
    <property type="match status" value="1"/>
</dbReference>
<evidence type="ECO:0000256" key="8">
    <source>
        <dbReference type="SAM" id="Phobius"/>
    </source>
</evidence>
<dbReference type="InterPro" id="IPR004268">
    <property type="entry name" value="MurJ"/>
</dbReference>
<comment type="caution">
    <text evidence="9">The sequence shown here is derived from an EMBL/GenBank/DDBJ whole genome shotgun (WGS) entry which is preliminary data.</text>
</comment>
<proteinExistence type="predicted"/>
<feature type="transmembrane region" description="Helical" evidence="8">
    <location>
        <begin position="475"/>
        <end position="496"/>
    </location>
</feature>
<comment type="subcellular location">
    <subcellularLocation>
        <location evidence="1">Cell membrane</location>
        <topology evidence="1">Multi-pass membrane protein</topology>
    </subcellularLocation>
</comment>
<protein>
    <recommendedName>
        <fullName evidence="11">Lipid II flippase MurJ</fullName>
    </recommendedName>
</protein>
<feature type="transmembrane region" description="Helical" evidence="8">
    <location>
        <begin position="137"/>
        <end position="160"/>
    </location>
</feature>
<evidence type="ECO:0000256" key="1">
    <source>
        <dbReference type="ARBA" id="ARBA00004651"/>
    </source>
</evidence>
<feature type="transmembrane region" description="Helical" evidence="8">
    <location>
        <begin position="197"/>
        <end position="222"/>
    </location>
</feature>
<feature type="transmembrane region" description="Helical" evidence="8">
    <location>
        <begin position="390"/>
        <end position="415"/>
    </location>
</feature>
<feature type="transmembrane region" description="Helical" evidence="8">
    <location>
        <begin position="253"/>
        <end position="275"/>
    </location>
</feature>
<feature type="transmembrane region" description="Helical" evidence="8">
    <location>
        <begin position="435"/>
        <end position="455"/>
    </location>
</feature>
<evidence type="ECO:0000313" key="9">
    <source>
        <dbReference type="EMBL" id="OGG62120.1"/>
    </source>
</evidence>
<dbReference type="GO" id="GO:0034204">
    <property type="term" value="P:lipid translocation"/>
    <property type="evidence" value="ECO:0007669"/>
    <property type="project" value="TreeGrafter"/>
</dbReference>
<evidence type="ECO:0000256" key="4">
    <source>
        <dbReference type="ARBA" id="ARBA00022960"/>
    </source>
</evidence>
<accession>A0A1F6DLF4</accession>
<evidence type="ECO:0000256" key="2">
    <source>
        <dbReference type="ARBA" id="ARBA00022475"/>
    </source>
</evidence>
<dbReference type="EMBL" id="MFLE01000010">
    <property type="protein sequence ID" value="OGG62120.1"/>
    <property type="molecule type" value="Genomic_DNA"/>
</dbReference>
<dbReference type="GO" id="GO:0008360">
    <property type="term" value="P:regulation of cell shape"/>
    <property type="evidence" value="ECO:0007669"/>
    <property type="project" value="UniProtKB-KW"/>
</dbReference>
<evidence type="ECO:0008006" key="11">
    <source>
        <dbReference type="Google" id="ProtNLM"/>
    </source>
</evidence>
<feature type="transmembrane region" description="Helical" evidence="8">
    <location>
        <begin position="502"/>
        <end position="527"/>
    </location>
</feature>
<feature type="transmembrane region" description="Helical" evidence="8">
    <location>
        <begin position="99"/>
        <end position="122"/>
    </location>
</feature>
<dbReference type="Pfam" id="PF03023">
    <property type="entry name" value="MurJ"/>
    <property type="match status" value="1"/>
</dbReference>
<keyword evidence="5" id="KW-0573">Peptidoglycan synthesis</keyword>
<feature type="transmembrane region" description="Helical" evidence="8">
    <location>
        <begin position="281"/>
        <end position="301"/>
    </location>
</feature>
<sequence>MINKLFAFTQKEIRGMHQAAYVLAVLTFGSQILALLRDRLLTHTFGLSGELDLYFAAFRVPDLLFVVFSAALSAYVLIPFVSERMAGSAERAQHLLSQVFTLFSVAYLFAACAIAITLPYYIDTLFPGFTVAQHQELIMLVRILLLQPFLLGVSGIFAVVTQLHHRFILFAISPLLYNIGIIFGILALYPLLGISGLTWGVVLGALMHAAVQIPSILASGLAPRLTGMFEWRELGVVIRDSLPRAFTLSMQQVTLFVFVSLATIIGTGTVAALQLSYNLQSVPLAIIGMSYSVAAFPLLARAHAEGDFERFRHEVSAGIRHVMFWTLPIIGLAVVLRAQFVRVILGSGEFSWNDTRLTAAVFAVFVVSLVAQSLHLLCVRAWYAAGNTRVPFFTTLATTAVIITLAYIFTTHYAIIAPFLERFLRVEDVANTQLLALPLAYSLGTILGVGFLMFITVRTFRIDRMPLHTSFARAFAAMLAGSAVAYAMLQVTVLVFGTHITLWGILAQGLTSGIFGLITIFITYALLKSPEFADLHRALTRRILKTQPVLGEDTPRD</sequence>